<dbReference type="PANTHER" id="PTHR46623">
    <property type="entry name" value="CARBOXYMETHYLENEBUTENOLIDASE-RELATED"/>
    <property type="match status" value="1"/>
</dbReference>
<dbReference type="Pfam" id="PF01738">
    <property type="entry name" value="DLH"/>
    <property type="match status" value="1"/>
</dbReference>
<reference evidence="2" key="1">
    <citation type="submission" date="2022-05" db="EMBL/GenBank/DDBJ databases">
        <authorList>
            <person name="Pankratov T."/>
        </authorList>
    </citation>
    <scope>NUCLEOTIDE SEQUENCE</scope>
    <source>
        <strain evidence="2">BP6-180914</strain>
    </source>
</reference>
<accession>A0AA41YTH5</accession>
<feature type="domain" description="Dienelactone hydrolase" evidence="1">
    <location>
        <begin position="62"/>
        <end position="287"/>
    </location>
</feature>
<dbReference type="AlphaFoldDB" id="A0AA41YTH5"/>
<name>A0AA41YTH5_9HYPH</name>
<dbReference type="PANTHER" id="PTHR46623:SF6">
    <property type="entry name" value="ALPHA_BETA-HYDROLASES SUPERFAMILY PROTEIN"/>
    <property type="match status" value="1"/>
</dbReference>
<dbReference type="EMBL" id="JAMOIM010000004">
    <property type="protein sequence ID" value="MCW6507869.1"/>
    <property type="molecule type" value="Genomic_DNA"/>
</dbReference>
<proteinExistence type="predicted"/>
<dbReference type="PROSITE" id="PS51318">
    <property type="entry name" value="TAT"/>
    <property type="match status" value="1"/>
</dbReference>
<gene>
    <name evidence="2" type="ORF">M8523_07535</name>
</gene>
<comment type="caution">
    <text evidence="2">The sequence shown here is derived from an EMBL/GenBank/DDBJ whole genome shotgun (WGS) entry which is preliminary data.</text>
</comment>
<dbReference type="InterPro" id="IPR051049">
    <property type="entry name" value="Dienelactone_hydrolase-like"/>
</dbReference>
<dbReference type="InterPro" id="IPR006311">
    <property type="entry name" value="TAT_signal"/>
</dbReference>
<dbReference type="RefSeq" id="WP_282584239.1">
    <property type="nucleotide sequence ID" value="NZ_JAMOIM010000004.1"/>
</dbReference>
<dbReference type="Gene3D" id="3.40.50.1820">
    <property type="entry name" value="alpha/beta hydrolase"/>
    <property type="match status" value="1"/>
</dbReference>
<dbReference type="InterPro" id="IPR002925">
    <property type="entry name" value="Dienelactn_hydro"/>
</dbReference>
<organism evidence="2 3">
    <name type="scientific">Lichenifustis flavocetrariae</name>
    <dbReference type="NCBI Taxonomy" id="2949735"/>
    <lineage>
        <taxon>Bacteria</taxon>
        <taxon>Pseudomonadati</taxon>
        <taxon>Pseudomonadota</taxon>
        <taxon>Alphaproteobacteria</taxon>
        <taxon>Hyphomicrobiales</taxon>
        <taxon>Lichenihabitantaceae</taxon>
        <taxon>Lichenifustis</taxon>
    </lineage>
</organism>
<evidence type="ECO:0000313" key="3">
    <source>
        <dbReference type="Proteomes" id="UP001165667"/>
    </source>
</evidence>
<dbReference type="Proteomes" id="UP001165667">
    <property type="component" value="Unassembled WGS sequence"/>
</dbReference>
<protein>
    <submittedName>
        <fullName evidence="2">Dienelactone hydrolase family protein</fullName>
    </submittedName>
</protein>
<sequence length="290" mass="31144">MDDATNPFPEITARPGRRAFLKTSLGTGFALAVQPVSAQTITTPPAGLTAGEVKLPSLGVEIPAYRAMPAAGGPFPVMLVVQEIFGVHEHIKDVCRRFAKLGYYAIAPDLYARQCDATKADIKTILTDIVPKVPDAQVMADLDATVAFAKASGSSDVSRLGATGFCWGGRIIWLYAAHNKDLKAAVAFYGILGGKASPTSDLKPKNPIDIGATITTPVLGLYGGKDDNIPEPMIEEMRGELQKAKSPAEIVIYPDTPHGFFADYRPSYRKAAAEDAWARLQVWFKEHGVV</sequence>
<keyword evidence="2" id="KW-0378">Hydrolase</keyword>
<evidence type="ECO:0000259" key="1">
    <source>
        <dbReference type="Pfam" id="PF01738"/>
    </source>
</evidence>
<dbReference type="SUPFAM" id="SSF53474">
    <property type="entry name" value="alpha/beta-Hydrolases"/>
    <property type="match status" value="1"/>
</dbReference>
<evidence type="ECO:0000313" key="2">
    <source>
        <dbReference type="EMBL" id="MCW6507869.1"/>
    </source>
</evidence>
<dbReference type="GO" id="GO:0016787">
    <property type="term" value="F:hydrolase activity"/>
    <property type="evidence" value="ECO:0007669"/>
    <property type="project" value="UniProtKB-KW"/>
</dbReference>
<dbReference type="InterPro" id="IPR029058">
    <property type="entry name" value="AB_hydrolase_fold"/>
</dbReference>
<keyword evidence="3" id="KW-1185">Reference proteome</keyword>